<dbReference type="SMART" id="SM00315">
    <property type="entry name" value="RGS"/>
    <property type="match status" value="1"/>
</dbReference>
<feature type="domain" description="PXA" evidence="4">
    <location>
        <begin position="11"/>
        <end position="214"/>
    </location>
</feature>
<organism evidence="5 6">
    <name type="scientific">Panagrolaimus superbus</name>
    <dbReference type="NCBI Taxonomy" id="310955"/>
    <lineage>
        <taxon>Eukaryota</taxon>
        <taxon>Metazoa</taxon>
        <taxon>Ecdysozoa</taxon>
        <taxon>Nematoda</taxon>
        <taxon>Chromadorea</taxon>
        <taxon>Rhabditida</taxon>
        <taxon>Tylenchina</taxon>
        <taxon>Panagrolaimomorpha</taxon>
        <taxon>Panagrolaimoidea</taxon>
        <taxon>Panagrolaimidae</taxon>
        <taxon>Panagrolaimus</taxon>
    </lineage>
</organism>
<dbReference type="InterPro" id="IPR036871">
    <property type="entry name" value="PX_dom_sf"/>
</dbReference>
<feature type="domain" description="PX" evidence="3">
    <location>
        <begin position="508"/>
        <end position="628"/>
    </location>
</feature>
<evidence type="ECO:0000259" key="4">
    <source>
        <dbReference type="PROSITE" id="PS51207"/>
    </source>
</evidence>
<dbReference type="InterPro" id="IPR001683">
    <property type="entry name" value="PX_dom"/>
</dbReference>
<dbReference type="InterPro" id="IPR044926">
    <property type="entry name" value="RGS_subdomain_2"/>
</dbReference>
<dbReference type="SMART" id="SM00312">
    <property type="entry name" value="PX"/>
    <property type="match status" value="1"/>
</dbReference>
<dbReference type="PROSITE" id="PS50195">
    <property type="entry name" value="PX"/>
    <property type="match status" value="1"/>
</dbReference>
<evidence type="ECO:0000313" key="6">
    <source>
        <dbReference type="WBParaSite" id="PSU_v2.g17120.t1"/>
    </source>
</evidence>
<feature type="domain" description="RGS" evidence="2">
    <location>
        <begin position="315"/>
        <end position="430"/>
    </location>
</feature>
<dbReference type="WBParaSite" id="PSU_v2.g17120.t1">
    <property type="protein sequence ID" value="PSU_v2.g17120.t1"/>
    <property type="gene ID" value="PSU_v2.g17120"/>
</dbReference>
<dbReference type="PROSITE" id="PS50132">
    <property type="entry name" value="RGS"/>
    <property type="match status" value="1"/>
</dbReference>
<dbReference type="InterPro" id="IPR013937">
    <property type="entry name" value="Sorting_nexin_C"/>
</dbReference>
<dbReference type="PANTHER" id="PTHR22775">
    <property type="entry name" value="SORTING NEXIN"/>
    <property type="match status" value="1"/>
</dbReference>
<dbReference type="SMART" id="SM00313">
    <property type="entry name" value="PXA"/>
    <property type="match status" value="1"/>
</dbReference>
<reference evidence="6" key="1">
    <citation type="submission" date="2022-11" db="UniProtKB">
        <authorList>
            <consortium name="WormBaseParasite"/>
        </authorList>
    </citation>
    <scope>IDENTIFICATION</scope>
</reference>
<dbReference type="Pfam" id="PF08628">
    <property type="entry name" value="Nexin_C"/>
    <property type="match status" value="1"/>
</dbReference>
<dbReference type="PANTHER" id="PTHR22775:SF3">
    <property type="entry name" value="SORTING NEXIN-13"/>
    <property type="match status" value="1"/>
</dbReference>
<keyword evidence="5" id="KW-1185">Reference proteome</keyword>
<sequence length="876" mass="100233">MYKEKHAMTGSDDLDSVLEQLLNFIVRDFIDTWYKNLTVDELFQESLLRSSRRSIGALAQCVKKVDWVPLLTRHFIDDLASHLRLYRKSMEKIESQKAKSQKAEDLETIFFDLELEMEKNYCRDLISTSRQYESGKLLFHFYASNAIFIFKAYLHDIADILLYLLMPSEDFRSRPLRFLVREILISKVLIPLFDKLSEPEYITYLIIRLLSEVPLSTDDFITTIETSQNVQELEAVLESIHDEMTCIKSKDSIGTAADTIKHELASLEFAENLIKRQMAKIANQTEDAVPHHPVPSEATEEVSDGPIVNLPITVILTNNVAVTTFVEFLNQVGGQNYIDLYLAIDGFKVSVAHQLRTLVNGETIDSEVYETIKEAALFMYHQYLSQEAVTRVPLDDSIINKFLARLRNDQPQDSWFEQVQEKLVEILAKDDRFYPAFKKSPLYIKMLEELGVLSNDDEDEGIILNGNESSPLSADISDEMSSNISGASVSPKNNSEAKIYVPPTPQGPHTAVIVETLGVGQQGKQMFALYNVRVNKFDGKTSSSWNVIRRYSDFHTLNATVQSKYRKLRNLSFPGKKTFNNLDQHFLERRCRALNEYMACITQPHNIKANPGLEADIYSFLSQKKYTGNVHGFSRKMMNAMFDPILTGVKAFGTAVTQVPESGFVNKVSNELNRAASVLRSSRSVEQEDYSRVAAQLDNVDVENIPLRVMLLLLDEVFGLRGRNQWFRRRLVSVLRQFVHAAMGSSINRRIIDVVQWLTSGEQVLQYLVAFRDSIWPNGHLATHTIQRPPSESLRARFLARCLMLTALPDELRLFMGSRTTNIGINDISNALQNRHLNRRLMYVIFERLLVAIFPNSRFEKLLITLHSKSPRMRYT</sequence>
<dbReference type="InterPro" id="IPR016137">
    <property type="entry name" value="RGS"/>
</dbReference>
<accession>A0A914YA88</accession>
<evidence type="ECO:0000256" key="1">
    <source>
        <dbReference type="ARBA" id="ARBA00010883"/>
    </source>
</evidence>
<evidence type="ECO:0000313" key="5">
    <source>
        <dbReference type="Proteomes" id="UP000887577"/>
    </source>
</evidence>
<dbReference type="Pfam" id="PF02194">
    <property type="entry name" value="PXA"/>
    <property type="match status" value="1"/>
</dbReference>
<protein>
    <submittedName>
        <fullName evidence="6">Sorting nexin-13</fullName>
    </submittedName>
</protein>
<dbReference type="Proteomes" id="UP000887577">
    <property type="component" value="Unplaced"/>
</dbReference>
<evidence type="ECO:0000259" key="3">
    <source>
        <dbReference type="PROSITE" id="PS50195"/>
    </source>
</evidence>
<dbReference type="Gene3D" id="3.30.1520.10">
    <property type="entry name" value="Phox-like domain"/>
    <property type="match status" value="1"/>
</dbReference>
<dbReference type="GO" id="GO:0035091">
    <property type="term" value="F:phosphatidylinositol binding"/>
    <property type="evidence" value="ECO:0007669"/>
    <property type="project" value="InterPro"/>
</dbReference>
<evidence type="ECO:0000259" key="2">
    <source>
        <dbReference type="PROSITE" id="PS50132"/>
    </source>
</evidence>
<dbReference type="SUPFAM" id="SSF64268">
    <property type="entry name" value="PX domain"/>
    <property type="match status" value="1"/>
</dbReference>
<dbReference type="GO" id="GO:0005769">
    <property type="term" value="C:early endosome"/>
    <property type="evidence" value="ECO:0007669"/>
    <property type="project" value="TreeGrafter"/>
</dbReference>
<dbReference type="Pfam" id="PF00787">
    <property type="entry name" value="PX"/>
    <property type="match status" value="1"/>
</dbReference>
<name>A0A914YA88_9BILA</name>
<proteinExistence type="inferred from homology"/>
<dbReference type="AlphaFoldDB" id="A0A914YA88"/>
<dbReference type="InterPro" id="IPR036305">
    <property type="entry name" value="RGS_sf"/>
</dbReference>
<dbReference type="SUPFAM" id="SSF48097">
    <property type="entry name" value="Regulator of G-protein signaling, RGS"/>
    <property type="match status" value="1"/>
</dbReference>
<dbReference type="Gene3D" id="1.10.167.10">
    <property type="entry name" value="Regulator of G-protein Signalling 4, domain 2"/>
    <property type="match status" value="1"/>
</dbReference>
<dbReference type="Pfam" id="PF00615">
    <property type="entry name" value="RGS"/>
    <property type="match status" value="1"/>
</dbReference>
<comment type="similarity">
    <text evidence="1">Belongs to the sorting nexin family.</text>
</comment>
<dbReference type="PROSITE" id="PS51207">
    <property type="entry name" value="PXA"/>
    <property type="match status" value="1"/>
</dbReference>
<dbReference type="InterPro" id="IPR003114">
    <property type="entry name" value="Phox_assoc"/>
</dbReference>